<dbReference type="AlphaFoldDB" id="I3VZC0"/>
<proteinExistence type="predicted"/>
<protein>
    <submittedName>
        <fullName evidence="2">Uncharacterized protein</fullName>
    </submittedName>
</protein>
<keyword evidence="2" id="KW-0614">Plasmid</keyword>
<geneLocation type="plasmid" evidence="2">
    <name>pJV</name>
</geneLocation>
<gene>
    <name evidence="2" type="ORF">UQY_5</name>
</gene>
<evidence type="ECO:0000313" key="2">
    <source>
        <dbReference type="EMBL" id="AFK88697.1"/>
    </source>
</evidence>
<dbReference type="EMBL" id="JQ782192">
    <property type="protein sequence ID" value="AFK88697.1"/>
    <property type="molecule type" value="Genomic_DNA"/>
</dbReference>
<sequence>MAWISVTKDRELFQNLLDFTGNTLFNLSVISLVIGVLYLVVGEVINTLYFKNRNKGNGQM</sequence>
<keyword evidence="1" id="KW-1133">Transmembrane helix</keyword>
<organism evidence="2">
    <name type="scientific">Vibrio anguillarum</name>
    <name type="common">Listonella anguillarum</name>
    <dbReference type="NCBI Taxonomy" id="55601"/>
    <lineage>
        <taxon>Bacteria</taxon>
        <taxon>Pseudomonadati</taxon>
        <taxon>Pseudomonadota</taxon>
        <taxon>Gammaproteobacteria</taxon>
        <taxon>Vibrionales</taxon>
        <taxon>Vibrionaceae</taxon>
        <taxon>Vibrio</taxon>
    </lineage>
</organism>
<name>I3VZC0_VIBAN</name>
<keyword evidence="1" id="KW-0472">Membrane</keyword>
<feature type="transmembrane region" description="Helical" evidence="1">
    <location>
        <begin position="24"/>
        <end position="50"/>
    </location>
</feature>
<keyword evidence="1" id="KW-0812">Transmembrane</keyword>
<dbReference type="RefSeq" id="WP_015061690.1">
    <property type="nucleotide sequence ID" value="NC_019325.1"/>
</dbReference>
<reference evidence="2" key="1">
    <citation type="submission" date="2012-03" db="EMBL/GenBank/DDBJ databases">
        <title>Sequence analysis and characterization of a natural plasmid isolated from Vibrio anguillarum.</title>
        <authorList>
            <person name="Jiang N."/>
            <person name="Luo L."/>
            <person name="Xing W."/>
            <person name="Ma Z."/>
        </authorList>
    </citation>
    <scope>NUCLEOTIDE SEQUENCE</scope>
    <source>
        <strain evidence="2">13YK-003</strain>
        <plasmid evidence="2">pJV</plasmid>
    </source>
</reference>
<evidence type="ECO:0000256" key="1">
    <source>
        <dbReference type="SAM" id="Phobius"/>
    </source>
</evidence>
<accession>I3VZC0</accession>